<keyword evidence="1" id="KW-0812">Transmembrane</keyword>
<keyword evidence="3" id="KW-1185">Reference proteome</keyword>
<dbReference type="EMBL" id="JAUJFL010000007">
    <property type="protein sequence ID" value="KAK2599653.1"/>
    <property type="molecule type" value="Genomic_DNA"/>
</dbReference>
<keyword evidence="1" id="KW-1133">Transmembrane helix</keyword>
<protein>
    <submittedName>
        <fullName evidence="2">Uncharacterized protein</fullName>
    </submittedName>
</protein>
<proteinExistence type="predicted"/>
<comment type="caution">
    <text evidence="2">The sequence shown here is derived from an EMBL/GenBank/DDBJ whole genome shotgun (WGS) entry which is preliminary data.</text>
</comment>
<sequence>MPASKRLSSSDSGDIWRREEYRIKKLYKKHSVKDLKRIMEKNGAFPERAVPTWIENLGKLDIRKNVTTEEWRKIYRRVVPRLENPARQKGDLKLKRTKKETEIIVRGRKYTWDQAWKNMKSAKAIGQLPQPEEALSPLPPDIVIRTPTLTSPPFLAVSRDNIRESSLSTIDPPANRPASGGRAIICRPIHNPTGDEAIPLVPSCQSEPGFNEMMEAKAEEVWRLCLAGLPIWAIIYYAVGIYCKYPQAVRNISTILPARFGFNLSVNQFASRPRCNRSCSFQ</sequence>
<reference evidence="2" key="1">
    <citation type="submission" date="2023-06" db="EMBL/GenBank/DDBJ databases">
        <authorList>
            <person name="Noh H."/>
        </authorList>
    </citation>
    <scope>NUCLEOTIDE SEQUENCE</scope>
    <source>
        <strain evidence="2">DUCC20226</strain>
    </source>
</reference>
<keyword evidence="1" id="KW-0472">Membrane</keyword>
<accession>A0AAD9S5B9</accession>
<organism evidence="2 3">
    <name type="scientific">Phomopsis amygdali</name>
    <name type="common">Fusicoccum amygdali</name>
    <dbReference type="NCBI Taxonomy" id="1214568"/>
    <lineage>
        <taxon>Eukaryota</taxon>
        <taxon>Fungi</taxon>
        <taxon>Dikarya</taxon>
        <taxon>Ascomycota</taxon>
        <taxon>Pezizomycotina</taxon>
        <taxon>Sordariomycetes</taxon>
        <taxon>Sordariomycetidae</taxon>
        <taxon>Diaporthales</taxon>
        <taxon>Diaporthaceae</taxon>
        <taxon>Diaporthe</taxon>
    </lineage>
</organism>
<dbReference type="Proteomes" id="UP001265746">
    <property type="component" value="Unassembled WGS sequence"/>
</dbReference>
<dbReference type="AlphaFoldDB" id="A0AAD9S5B9"/>
<evidence type="ECO:0000256" key="1">
    <source>
        <dbReference type="SAM" id="Phobius"/>
    </source>
</evidence>
<name>A0AAD9S5B9_PHOAM</name>
<evidence type="ECO:0000313" key="2">
    <source>
        <dbReference type="EMBL" id="KAK2599653.1"/>
    </source>
</evidence>
<gene>
    <name evidence="2" type="ORF">N8I77_011388</name>
</gene>
<evidence type="ECO:0000313" key="3">
    <source>
        <dbReference type="Proteomes" id="UP001265746"/>
    </source>
</evidence>
<feature type="transmembrane region" description="Helical" evidence="1">
    <location>
        <begin position="221"/>
        <end position="242"/>
    </location>
</feature>